<name>A0ABU9XY52_9SPHN</name>
<dbReference type="InterPro" id="IPR032710">
    <property type="entry name" value="NTF2-like_dom_sf"/>
</dbReference>
<comment type="caution">
    <text evidence="2">The sequence shown here is derived from an EMBL/GenBank/DDBJ whole genome shotgun (WGS) entry which is preliminary data.</text>
</comment>
<accession>A0ABU9XY52</accession>
<protein>
    <submittedName>
        <fullName evidence="2">Nuclear transport factor 2 family protein</fullName>
    </submittedName>
</protein>
<dbReference type="RefSeq" id="WP_343890459.1">
    <property type="nucleotide sequence ID" value="NZ_BAAAEH010000035.1"/>
</dbReference>
<dbReference type="Gene3D" id="3.10.450.50">
    <property type="match status" value="1"/>
</dbReference>
<proteinExistence type="predicted"/>
<dbReference type="Pfam" id="PF13577">
    <property type="entry name" value="SnoaL_4"/>
    <property type="match status" value="1"/>
</dbReference>
<evidence type="ECO:0000313" key="3">
    <source>
        <dbReference type="Proteomes" id="UP001419910"/>
    </source>
</evidence>
<feature type="domain" description="SnoaL-like" evidence="1">
    <location>
        <begin position="6"/>
        <end position="130"/>
    </location>
</feature>
<organism evidence="2 3">
    <name type="scientific">Sphingomonas oligophenolica</name>
    <dbReference type="NCBI Taxonomy" id="301154"/>
    <lineage>
        <taxon>Bacteria</taxon>
        <taxon>Pseudomonadati</taxon>
        <taxon>Pseudomonadota</taxon>
        <taxon>Alphaproteobacteria</taxon>
        <taxon>Sphingomonadales</taxon>
        <taxon>Sphingomonadaceae</taxon>
        <taxon>Sphingomonas</taxon>
    </lineage>
</organism>
<dbReference type="SUPFAM" id="SSF54427">
    <property type="entry name" value="NTF2-like"/>
    <property type="match status" value="1"/>
</dbReference>
<reference evidence="2 3" key="1">
    <citation type="submission" date="2024-05" db="EMBL/GenBank/DDBJ databases">
        <authorList>
            <person name="Liu Q."/>
            <person name="Xin Y.-H."/>
        </authorList>
    </citation>
    <scope>NUCLEOTIDE SEQUENCE [LARGE SCALE GENOMIC DNA]</scope>
    <source>
        <strain evidence="2 3">CGMCC 1.10181</strain>
    </source>
</reference>
<dbReference type="EMBL" id="JBDIME010000002">
    <property type="protein sequence ID" value="MEN2788456.1"/>
    <property type="molecule type" value="Genomic_DNA"/>
</dbReference>
<keyword evidence="3" id="KW-1185">Reference proteome</keyword>
<gene>
    <name evidence="2" type="ORF">ABC974_02370</name>
</gene>
<dbReference type="InterPro" id="IPR037401">
    <property type="entry name" value="SnoaL-like"/>
</dbReference>
<evidence type="ECO:0000259" key="1">
    <source>
        <dbReference type="Pfam" id="PF13577"/>
    </source>
</evidence>
<sequence length="136" mass="15059">MTSLADDIVAIQNVKARYCYAVDRLAEDPEAARKVLDEVFLPGAIGHYGTDPLVGADALAEFLCVAIAANSEWRVHMIHTPLIAVDGDTAHAGWTVMVHLKRRGGPVDILIGRYSDSFRRTPEGWRIASVRFERQE</sequence>
<evidence type="ECO:0000313" key="2">
    <source>
        <dbReference type="EMBL" id="MEN2788456.1"/>
    </source>
</evidence>
<dbReference type="Proteomes" id="UP001419910">
    <property type="component" value="Unassembled WGS sequence"/>
</dbReference>